<dbReference type="InterPro" id="IPR037208">
    <property type="entry name" value="Spo0E-like_sf"/>
</dbReference>
<dbReference type="InterPro" id="IPR018540">
    <property type="entry name" value="Spo0E-like"/>
</dbReference>
<reference evidence="2 3" key="1">
    <citation type="submission" date="2023-07" db="EMBL/GenBank/DDBJ databases">
        <title>Genomic Encyclopedia of Type Strains, Phase IV (KMG-IV): sequencing the most valuable type-strain genomes for metagenomic binning, comparative biology and taxonomic classification.</title>
        <authorList>
            <person name="Goeker M."/>
        </authorList>
    </citation>
    <scope>NUCLEOTIDE SEQUENCE [LARGE SCALE GENOMIC DNA]</scope>
    <source>
        <strain evidence="2 3">DSM 9768</strain>
    </source>
</reference>
<evidence type="ECO:0000313" key="2">
    <source>
        <dbReference type="EMBL" id="MDQ0256047.1"/>
    </source>
</evidence>
<protein>
    <submittedName>
        <fullName evidence="2">Translin family RNA/ssDNA-binding protein</fullName>
    </submittedName>
</protein>
<dbReference type="InterPro" id="IPR036638">
    <property type="entry name" value="HLH_DNA-bd_sf"/>
</dbReference>
<dbReference type="RefSeq" id="WP_307327567.1">
    <property type="nucleotide sequence ID" value="NZ_JAUSUG010000014.1"/>
</dbReference>
<sequence>MNQQTISKQELLREIESARDKMNKLSYKMNRTSEEVVQVSTYLDKLLNQYQFQYQKSRSE</sequence>
<dbReference type="SUPFAM" id="SSF140500">
    <property type="entry name" value="BAS1536-like"/>
    <property type="match status" value="1"/>
</dbReference>
<evidence type="ECO:0000256" key="1">
    <source>
        <dbReference type="SAM" id="Coils"/>
    </source>
</evidence>
<dbReference type="EMBL" id="JAUSUG010000014">
    <property type="protein sequence ID" value="MDQ0256047.1"/>
    <property type="molecule type" value="Genomic_DNA"/>
</dbReference>
<comment type="caution">
    <text evidence="2">The sequence shown here is derived from an EMBL/GenBank/DDBJ whole genome shotgun (WGS) entry which is preliminary data.</text>
</comment>
<dbReference type="Pfam" id="PF09388">
    <property type="entry name" value="SpoOE-like"/>
    <property type="match status" value="1"/>
</dbReference>
<gene>
    <name evidence="2" type="ORF">J2S74_003446</name>
</gene>
<dbReference type="Gene3D" id="4.10.280.10">
    <property type="entry name" value="Helix-loop-helix DNA-binding domain"/>
    <property type="match status" value="1"/>
</dbReference>
<proteinExistence type="predicted"/>
<keyword evidence="1" id="KW-0175">Coiled coil</keyword>
<evidence type="ECO:0000313" key="3">
    <source>
        <dbReference type="Proteomes" id="UP001230005"/>
    </source>
</evidence>
<keyword evidence="3" id="KW-1185">Reference proteome</keyword>
<name>A0ABT9ZZ77_9BACI</name>
<organism evidence="2 3">
    <name type="scientific">Evansella vedderi</name>
    <dbReference type="NCBI Taxonomy" id="38282"/>
    <lineage>
        <taxon>Bacteria</taxon>
        <taxon>Bacillati</taxon>
        <taxon>Bacillota</taxon>
        <taxon>Bacilli</taxon>
        <taxon>Bacillales</taxon>
        <taxon>Bacillaceae</taxon>
        <taxon>Evansella</taxon>
    </lineage>
</organism>
<dbReference type="Proteomes" id="UP001230005">
    <property type="component" value="Unassembled WGS sequence"/>
</dbReference>
<feature type="coiled-coil region" evidence="1">
    <location>
        <begin position="1"/>
        <end position="35"/>
    </location>
</feature>
<accession>A0ABT9ZZ77</accession>